<gene>
    <name evidence="3" type="ORF">Q4T40_21650</name>
</gene>
<dbReference type="Pfam" id="PF01757">
    <property type="entry name" value="Acyl_transf_3"/>
    <property type="match status" value="1"/>
</dbReference>
<evidence type="ECO:0000259" key="2">
    <source>
        <dbReference type="Pfam" id="PF01757"/>
    </source>
</evidence>
<keyword evidence="4" id="KW-1185">Reference proteome</keyword>
<evidence type="ECO:0000256" key="1">
    <source>
        <dbReference type="SAM" id="Phobius"/>
    </source>
</evidence>
<dbReference type="GO" id="GO:0016746">
    <property type="term" value="F:acyltransferase activity"/>
    <property type="evidence" value="ECO:0007669"/>
    <property type="project" value="UniProtKB-KW"/>
</dbReference>
<dbReference type="EMBL" id="JAUOZS010000001">
    <property type="protein sequence ID" value="MDT8903844.1"/>
    <property type="molecule type" value="Genomic_DNA"/>
</dbReference>
<accession>A0ABU3P465</accession>
<evidence type="ECO:0000313" key="4">
    <source>
        <dbReference type="Proteomes" id="UP001254848"/>
    </source>
</evidence>
<proteinExistence type="predicted"/>
<reference evidence="3 4" key="1">
    <citation type="submission" date="2023-07" db="EMBL/GenBank/DDBJ databases">
        <title>The novel representative of Negativicutes class, Anaeroselena agilis gen. nov. sp. nov.</title>
        <authorList>
            <person name="Prokofeva M.I."/>
            <person name="Elcheninov A.G."/>
            <person name="Klyukina A."/>
            <person name="Kublanov I.V."/>
            <person name="Frolov E.N."/>
            <person name="Podosokorskaya O.A."/>
        </authorList>
    </citation>
    <scope>NUCLEOTIDE SEQUENCE [LARGE SCALE GENOMIC DNA]</scope>
    <source>
        <strain evidence="3 4">4137-cl</strain>
    </source>
</reference>
<organism evidence="3 4">
    <name type="scientific">Anaeroselena agilis</name>
    <dbReference type="NCBI Taxonomy" id="3063788"/>
    <lineage>
        <taxon>Bacteria</taxon>
        <taxon>Bacillati</taxon>
        <taxon>Bacillota</taxon>
        <taxon>Negativicutes</taxon>
        <taxon>Acetonemataceae</taxon>
        <taxon>Anaeroselena</taxon>
    </lineage>
</organism>
<keyword evidence="1" id="KW-0472">Membrane</keyword>
<dbReference type="PANTHER" id="PTHR23028:SF53">
    <property type="entry name" value="ACYL_TRANSF_3 DOMAIN-CONTAINING PROTEIN"/>
    <property type="match status" value="1"/>
</dbReference>
<dbReference type="InterPro" id="IPR002656">
    <property type="entry name" value="Acyl_transf_3_dom"/>
</dbReference>
<feature type="transmembrane region" description="Helical" evidence="1">
    <location>
        <begin position="330"/>
        <end position="352"/>
    </location>
</feature>
<feature type="transmembrane region" description="Helical" evidence="1">
    <location>
        <begin position="95"/>
        <end position="115"/>
    </location>
</feature>
<dbReference type="PANTHER" id="PTHR23028">
    <property type="entry name" value="ACETYLTRANSFERASE"/>
    <property type="match status" value="1"/>
</dbReference>
<evidence type="ECO:0000313" key="3">
    <source>
        <dbReference type="EMBL" id="MDT8903844.1"/>
    </source>
</evidence>
<feature type="transmembrane region" description="Helical" evidence="1">
    <location>
        <begin position="265"/>
        <end position="284"/>
    </location>
</feature>
<dbReference type="InterPro" id="IPR050879">
    <property type="entry name" value="Acyltransferase_3"/>
</dbReference>
<feature type="transmembrane region" description="Helical" evidence="1">
    <location>
        <begin position="20"/>
        <end position="43"/>
    </location>
</feature>
<keyword evidence="3" id="KW-0012">Acyltransferase</keyword>
<keyword evidence="1" id="KW-0812">Transmembrane</keyword>
<keyword evidence="3" id="KW-0808">Transferase</keyword>
<name>A0ABU3P465_9FIRM</name>
<keyword evidence="1" id="KW-1133">Transmembrane helix</keyword>
<sequence length="373" mass="43228">MSPKCNFVLPANCSAALDFIRAVSAQMVLVGHAISYFGIFNFLQPPILPYMQNVAVLLFFLLSGLLISYSVFTKLDNYPGYRFAEYFIDRFSRIYTSYLPSILFVLLLDFIYICLAGSNYGFATAFSVQTFIGNLFMLQDYPVGRYISLLHVTSFGSARPFWSLAVEWWIYLWFGWFVYNYYKKEQNRNNWYVHLIFIFFCIVPIWNMVFGRGNGLTFVWLMGSGVCLILAKVSITSFRPKLSFILSAAFLTLATIRVVRTKIEYDVLFAGLLGLFLLFLLIGLHNSTFSFGKTFDRRVRFVANYSFTLYLTHYSILDFAHYLTNGIYSPYLIFVLSFLICNFVAAFIAYFSEFRHKYVASRLKQLLPRLSNT</sequence>
<feature type="transmembrane region" description="Helical" evidence="1">
    <location>
        <begin position="55"/>
        <end position="75"/>
    </location>
</feature>
<comment type="caution">
    <text evidence="3">The sequence shown here is derived from an EMBL/GenBank/DDBJ whole genome shotgun (WGS) entry which is preliminary data.</text>
</comment>
<protein>
    <submittedName>
        <fullName evidence="3">Acyltransferase family protein</fullName>
    </submittedName>
</protein>
<feature type="transmembrane region" description="Helical" evidence="1">
    <location>
        <begin position="161"/>
        <end position="179"/>
    </location>
</feature>
<feature type="transmembrane region" description="Helical" evidence="1">
    <location>
        <begin position="242"/>
        <end position="259"/>
    </location>
</feature>
<feature type="domain" description="Acyltransferase 3" evidence="2">
    <location>
        <begin position="15"/>
        <end position="350"/>
    </location>
</feature>
<feature type="transmembrane region" description="Helical" evidence="1">
    <location>
        <begin position="191"/>
        <end position="209"/>
    </location>
</feature>
<dbReference type="Proteomes" id="UP001254848">
    <property type="component" value="Unassembled WGS sequence"/>
</dbReference>
<feature type="transmembrane region" description="Helical" evidence="1">
    <location>
        <begin position="215"/>
        <end position="235"/>
    </location>
</feature>
<dbReference type="RefSeq" id="WP_413782286.1">
    <property type="nucleotide sequence ID" value="NZ_JAUOZS010000001.1"/>
</dbReference>
<feature type="transmembrane region" description="Helical" evidence="1">
    <location>
        <begin position="305"/>
        <end position="324"/>
    </location>
</feature>